<dbReference type="SUPFAM" id="SSF51905">
    <property type="entry name" value="FAD/NAD(P)-binding domain"/>
    <property type="match status" value="1"/>
</dbReference>
<name>A0ABQ1QHB6_9RHOB</name>
<dbReference type="EMBL" id="BMGI01000001">
    <property type="protein sequence ID" value="GGD25741.1"/>
    <property type="molecule type" value="Genomic_DNA"/>
</dbReference>
<dbReference type="Gene3D" id="3.30.9.10">
    <property type="entry name" value="D-Amino Acid Oxidase, subunit A, domain 2"/>
    <property type="match status" value="1"/>
</dbReference>
<dbReference type="PANTHER" id="PTHR42685:SF18">
    <property type="entry name" value="DIGERANYLGERANYLGLYCEROPHOSPHOLIPID REDUCTASE"/>
    <property type="match status" value="1"/>
</dbReference>
<comment type="caution">
    <text evidence="2">The sequence shown here is derived from an EMBL/GenBank/DDBJ whole genome shotgun (WGS) entry which is preliminary data.</text>
</comment>
<gene>
    <name evidence="2" type="ORF">GCM10011358_07790</name>
</gene>
<feature type="domain" description="FAD-binding" evidence="1">
    <location>
        <begin position="8"/>
        <end position="330"/>
    </location>
</feature>
<dbReference type="PANTHER" id="PTHR42685">
    <property type="entry name" value="GERANYLGERANYL DIPHOSPHATE REDUCTASE"/>
    <property type="match status" value="1"/>
</dbReference>
<reference evidence="3" key="1">
    <citation type="journal article" date="2019" name="Int. J. Syst. Evol. Microbiol.">
        <title>The Global Catalogue of Microorganisms (GCM) 10K type strain sequencing project: providing services to taxonomists for standard genome sequencing and annotation.</title>
        <authorList>
            <consortium name="The Broad Institute Genomics Platform"/>
            <consortium name="The Broad Institute Genome Sequencing Center for Infectious Disease"/>
            <person name="Wu L."/>
            <person name="Ma J."/>
        </authorList>
    </citation>
    <scope>NUCLEOTIDE SEQUENCE [LARGE SCALE GENOMIC DNA]</scope>
    <source>
        <strain evidence="3">CGMCC 1.12922</strain>
    </source>
</reference>
<proteinExistence type="predicted"/>
<protein>
    <recommendedName>
        <fullName evidence="1">FAD-binding domain-containing protein</fullName>
    </recommendedName>
</protein>
<dbReference type="RefSeq" id="WP_188526284.1">
    <property type="nucleotide sequence ID" value="NZ_BMGI01000001.1"/>
</dbReference>
<organism evidence="2 3">
    <name type="scientific">Sinisalibacter lacisalsi</name>
    <dbReference type="NCBI Taxonomy" id="1526570"/>
    <lineage>
        <taxon>Bacteria</taxon>
        <taxon>Pseudomonadati</taxon>
        <taxon>Pseudomonadota</taxon>
        <taxon>Alphaproteobacteria</taxon>
        <taxon>Rhodobacterales</taxon>
        <taxon>Roseobacteraceae</taxon>
        <taxon>Sinisalibacter</taxon>
    </lineage>
</organism>
<evidence type="ECO:0000259" key="1">
    <source>
        <dbReference type="Pfam" id="PF01494"/>
    </source>
</evidence>
<dbReference type="InterPro" id="IPR002938">
    <property type="entry name" value="FAD-bd"/>
</dbReference>
<accession>A0ABQ1QHB6</accession>
<keyword evidence="3" id="KW-1185">Reference proteome</keyword>
<evidence type="ECO:0000313" key="3">
    <source>
        <dbReference type="Proteomes" id="UP000617355"/>
    </source>
</evidence>
<dbReference type="Gene3D" id="3.50.50.60">
    <property type="entry name" value="FAD/NAD(P)-binding domain"/>
    <property type="match status" value="1"/>
</dbReference>
<evidence type="ECO:0000313" key="2">
    <source>
        <dbReference type="EMBL" id="GGD25741.1"/>
    </source>
</evidence>
<dbReference type="Pfam" id="PF01494">
    <property type="entry name" value="FAD_binding_3"/>
    <property type="match status" value="1"/>
</dbReference>
<dbReference type="Proteomes" id="UP000617355">
    <property type="component" value="Unassembled WGS sequence"/>
</dbReference>
<dbReference type="PRINTS" id="PR00420">
    <property type="entry name" value="RNGMNOXGNASE"/>
</dbReference>
<dbReference type="InterPro" id="IPR036188">
    <property type="entry name" value="FAD/NAD-bd_sf"/>
</dbReference>
<dbReference type="InterPro" id="IPR050407">
    <property type="entry name" value="Geranylgeranyl_reductase"/>
</dbReference>
<sequence length="405" mass="44597">MSDKTLTCDVLIVGGGPAGLSVASTLPDDVKTVIVHQDQEIGLPVRTSGGCWMEDIEQLGIPEGMYNRLNTNEAFADKAHATIPMGEAVPAILDTPAVYKWLASQSDHKDRTLLLATKFITTRQRDDGLFESEIRARDGAYDTIVSTYVVDGSGWHFAVLNARGLARKPERLAVGTEYEYPLGDNKLDRGIIFMGQKVPAGYGWAFGTVHGTLRIGVGVIQPDTEQSPRKLLDAVVSDKRYLERLGLTLEGEPQVHSGILPSVAYDEKLVFGNVIRVGDSANFATPTAGEGIRICIELGRVLGEALGKTIKTGRRGPLNAYERRCRRRLKRDYKWGFLVNTRAAKFTPQQWNASVRRMGQLEPGAVVAMMRGEFGYRKIAKIVWAGARGWARSRGRRLRARLGMA</sequence>